<feature type="region of interest" description="Disordered" evidence="1">
    <location>
        <begin position="1"/>
        <end position="25"/>
    </location>
</feature>
<proteinExistence type="predicted"/>
<dbReference type="STRING" id="644282.Deba_1261"/>
<reference evidence="2 3" key="1">
    <citation type="journal article" date="2010" name="Stand. Genomic Sci.">
        <title>Complete genome sequence of Desulfarculus baarsii type strain (2st14).</title>
        <authorList>
            <person name="Sun H."/>
            <person name="Spring S."/>
            <person name="Lapidus A."/>
            <person name="Davenport K."/>
            <person name="Del Rio T.G."/>
            <person name="Tice H."/>
            <person name="Nolan M."/>
            <person name="Copeland A."/>
            <person name="Cheng J.F."/>
            <person name="Lucas S."/>
            <person name="Tapia R."/>
            <person name="Goodwin L."/>
            <person name="Pitluck S."/>
            <person name="Ivanova N."/>
            <person name="Pagani I."/>
            <person name="Mavromatis K."/>
            <person name="Ovchinnikova G."/>
            <person name="Pati A."/>
            <person name="Chen A."/>
            <person name="Palaniappan K."/>
            <person name="Hauser L."/>
            <person name="Chang Y.J."/>
            <person name="Jeffries C.D."/>
            <person name="Detter J.C."/>
            <person name="Han C."/>
            <person name="Rohde M."/>
            <person name="Brambilla E."/>
            <person name="Goker M."/>
            <person name="Woyke T."/>
            <person name="Bristow J."/>
            <person name="Eisen J.A."/>
            <person name="Markowitz V."/>
            <person name="Hugenholtz P."/>
            <person name="Kyrpides N.C."/>
            <person name="Klenk H.P."/>
            <person name="Land M."/>
        </authorList>
    </citation>
    <scope>NUCLEOTIDE SEQUENCE [LARGE SCALE GENOMIC DNA]</scope>
    <source>
        <strain evidence="3">ATCC 33931 / DSM 2075 / LMG 7858 / VKM B-1802 / 2st14</strain>
    </source>
</reference>
<dbReference type="EMBL" id="CP002085">
    <property type="protein sequence ID" value="ADK84629.1"/>
    <property type="molecule type" value="Genomic_DNA"/>
</dbReference>
<evidence type="ECO:0000313" key="3">
    <source>
        <dbReference type="Proteomes" id="UP000009047"/>
    </source>
</evidence>
<keyword evidence="3" id="KW-1185">Reference proteome</keyword>
<dbReference type="HOGENOM" id="CLU_3250428_0_0_7"/>
<name>E1QG19_DESB2</name>
<dbReference type="RefSeq" id="WP_013258083.1">
    <property type="nucleotide sequence ID" value="NC_014365.1"/>
</dbReference>
<sequence length="42" mass="4386">MSENNGGAPQKPGLEAGKGCGCNGDCRNCRCKEDKGEKTARD</sequence>
<dbReference type="AlphaFoldDB" id="E1QG19"/>
<gene>
    <name evidence="2" type="ordered locus">Deba_1261</name>
</gene>
<accession>E1QG19</accession>
<dbReference type="KEGG" id="dbr:Deba_1261"/>
<protein>
    <submittedName>
        <fullName evidence="2">Uncharacterized protein</fullName>
    </submittedName>
</protein>
<dbReference type="Proteomes" id="UP000009047">
    <property type="component" value="Chromosome"/>
</dbReference>
<evidence type="ECO:0000313" key="2">
    <source>
        <dbReference type="EMBL" id="ADK84629.1"/>
    </source>
</evidence>
<evidence type="ECO:0000256" key="1">
    <source>
        <dbReference type="SAM" id="MobiDB-lite"/>
    </source>
</evidence>
<organism evidence="2 3">
    <name type="scientific">Desulfarculus baarsii (strain ATCC 33931 / DSM 2075 / LMG 7858 / VKM B-1802 / 2st14)</name>
    <dbReference type="NCBI Taxonomy" id="644282"/>
    <lineage>
        <taxon>Bacteria</taxon>
        <taxon>Pseudomonadati</taxon>
        <taxon>Thermodesulfobacteriota</taxon>
        <taxon>Desulfarculia</taxon>
        <taxon>Desulfarculales</taxon>
        <taxon>Desulfarculaceae</taxon>
        <taxon>Desulfarculus</taxon>
    </lineage>
</organism>